<keyword evidence="3" id="KW-0378">Hydrolase</keyword>
<dbReference type="Proteomes" id="UP000562984">
    <property type="component" value="Unassembled WGS sequence"/>
</dbReference>
<feature type="compositionally biased region" description="Basic and acidic residues" evidence="1">
    <location>
        <begin position="275"/>
        <end position="289"/>
    </location>
</feature>
<dbReference type="InterPro" id="IPR029058">
    <property type="entry name" value="AB_hydrolase_fold"/>
</dbReference>
<dbReference type="Gene3D" id="3.40.50.1820">
    <property type="entry name" value="alpha/beta hydrolase"/>
    <property type="match status" value="1"/>
</dbReference>
<gene>
    <name evidence="3" type="ORF">HKD39_09190</name>
</gene>
<protein>
    <submittedName>
        <fullName evidence="3">Alpha/beta hydrolase</fullName>
    </submittedName>
</protein>
<feature type="domain" description="PET hydrolase/cutinase-like" evidence="2">
    <location>
        <begin position="21"/>
        <end position="184"/>
    </location>
</feature>
<evidence type="ECO:0000313" key="3">
    <source>
        <dbReference type="EMBL" id="NNG35881.1"/>
    </source>
</evidence>
<dbReference type="AlphaFoldDB" id="A0A849A9V6"/>
<dbReference type="PANTHER" id="PTHR33428:SF14">
    <property type="entry name" value="CARBOXYLESTERASE TYPE B DOMAIN-CONTAINING PROTEIN"/>
    <property type="match status" value="1"/>
</dbReference>
<evidence type="ECO:0000259" key="2">
    <source>
        <dbReference type="Pfam" id="PF12740"/>
    </source>
</evidence>
<dbReference type="SUPFAM" id="SSF53474">
    <property type="entry name" value="alpha/beta-Hydrolases"/>
    <property type="match status" value="1"/>
</dbReference>
<sequence length="301" mass="30788">MAAAPTTPSALHHPTFEYVSHRGPHRIASGVLDPAGVPGQVYAPVSGRDLPVIGFAHGWLQPIRRYTETMRYLASWGFVVVAPATERGPIPSAAGLGADLSRSLRAVANSSLAGGVLTVSDKKFGVLGHSVGGGAAVLAAANDAGIKAVVAVTPSASKVALRAAGNVLAPGLILVGKYDAMSDQAGERLARSWAGPVQLREVKGAKHFGLSEGSHWTTALVGDGKDKRLQTATRTLATAFLLRYVAGHDQLADELESKVPGTSIVDLSEADKAAKAADDAEAAADRAVEDGAAEPADASAP</sequence>
<dbReference type="GO" id="GO:0016787">
    <property type="term" value="F:hydrolase activity"/>
    <property type="evidence" value="ECO:0007669"/>
    <property type="project" value="UniProtKB-KW"/>
</dbReference>
<reference evidence="3 4" key="1">
    <citation type="submission" date="2020-05" db="EMBL/GenBank/DDBJ databases">
        <title>Nakamurella sp. DB0629 isolated from air conditioner.</title>
        <authorList>
            <person name="Kim D.H."/>
            <person name="Kim D.-U."/>
        </authorList>
    </citation>
    <scope>NUCLEOTIDE SEQUENCE [LARGE SCALE GENOMIC DNA]</scope>
    <source>
        <strain evidence="3 4">DB0629</strain>
    </source>
</reference>
<organism evidence="3 4">
    <name type="scientific">Nakamurella aerolata</name>
    <dbReference type="NCBI Taxonomy" id="1656892"/>
    <lineage>
        <taxon>Bacteria</taxon>
        <taxon>Bacillati</taxon>
        <taxon>Actinomycetota</taxon>
        <taxon>Actinomycetes</taxon>
        <taxon>Nakamurellales</taxon>
        <taxon>Nakamurellaceae</taxon>
        <taxon>Nakamurella</taxon>
    </lineage>
</organism>
<dbReference type="PANTHER" id="PTHR33428">
    <property type="entry name" value="CHLOROPHYLLASE-2, CHLOROPLASTIC"/>
    <property type="match status" value="1"/>
</dbReference>
<proteinExistence type="predicted"/>
<evidence type="ECO:0000256" key="1">
    <source>
        <dbReference type="SAM" id="MobiDB-lite"/>
    </source>
</evidence>
<name>A0A849A9V6_9ACTN</name>
<keyword evidence="4" id="KW-1185">Reference proteome</keyword>
<comment type="caution">
    <text evidence="3">The sequence shown here is derived from an EMBL/GenBank/DDBJ whole genome shotgun (WGS) entry which is preliminary data.</text>
</comment>
<dbReference type="InterPro" id="IPR041127">
    <property type="entry name" value="PET_hydrolase/cutinase-like"/>
</dbReference>
<dbReference type="Pfam" id="PF12740">
    <property type="entry name" value="PETase"/>
    <property type="match status" value="1"/>
</dbReference>
<accession>A0A849A9V6</accession>
<dbReference type="RefSeq" id="WP_171199570.1">
    <property type="nucleotide sequence ID" value="NZ_JABEND010000004.1"/>
</dbReference>
<feature type="region of interest" description="Disordered" evidence="1">
    <location>
        <begin position="275"/>
        <end position="301"/>
    </location>
</feature>
<dbReference type="EMBL" id="JABEND010000004">
    <property type="protein sequence ID" value="NNG35881.1"/>
    <property type="molecule type" value="Genomic_DNA"/>
</dbReference>
<evidence type="ECO:0000313" key="4">
    <source>
        <dbReference type="Proteomes" id="UP000562984"/>
    </source>
</evidence>